<name>A0A0J8TTT8_COCIT</name>
<gene>
    <name evidence="1" type="ORF">CISG_06061</name>
</gene>
<protein>
    <submittedName>
        <fullName evidence="1">Uncharacterized protein</fullName>
    </submittedName>
</protein>
<proteinExistence type="predicted"/>
<evidence type="ECO:0000313" key="2">
    <source>
        <dbReference type="Proteomes" id="UP000054559"/>
    </source>
</evidence>
<dbReference type="Proteomes" id="UP000054559">
    <property type="component" value="Unassembled WGS sequence"/>
</dbReference>
<evidence type="ECO:0000313" key="1">
    <source>
        <dbReference type="EMBL" id="KMU77217.1"/>
    </source>
</evidence>
<dbReference type="AlphaFoldDB" id="A0A0J8TTT8"/>
<accession>A0A0J8TTT8</accession>
<sequence length="112" mass="13275">MARPQRYFDRRVLNKFPLPQQFGWNLPAPWMRWSTASRVYVPRSIVSAGLIVKYTGSYRDDVIYLSSDLRCLQRQQLGIDEDENFEPWSRHPITKMPSCKDCHLKLTVETRD</sequence>
<dbReference type="EMBL" id="DS268153">
    <property type="protein sequence ID" value="KMU77217.1"/>
    <property type="molecule type" value="Genomic_DNA"/>
</dbReference>
<reference evidence="2" key="1">
    <citation type="journal article" date="2010" name="Genome Res.">
        <title>Population genomic sequencing of Coccidioides fungi reveals recent hybridization and transposon control.</title>
        <authorList>
            <person name="Neafsey D.E."/>
            <person name="Barker B.M."/>
            <person name="Sharpton T.J."/>
            <person name="Stajich J.E."/>
            <person name="Park D.J."/>
            <person name="Whiston E."/>
            <person name="Hung C.-Y."/>
            <person name="McMahan C."/>
            <person name="White J."/>
            <person name="Sykes S."/>
            <person name="Heiman D."/>
            <person name="Young S."/>
            <person name="Zeng Q."/>
            <person name="Abouelleil A."/>
            <person name="Aftuck L."/>
            <person name="Bessette D."/>
            <person name="Brown A."/>
            <person name="FitzGerald M."/>
            <person name="Lui A."/>
            <person name="Macdonald J.P."/>
            <person name="Priest M."/>
            <person name="Orbach M.J."/>
            <person name="Galgiani J.N."/>
            <person name="Kirkland T.N."/>
            <person name="Cole G.T."/>
            <person name="Birren B.W."/>
            <person name="Henn M.R."/>
            <person name="Taylor J.W."/>
            <person name="Rounsley S.D."/>
        </authorList>
    </citation>
    <scope>NUCLEOTIDE SEQUENCE [LARGE SCALE GENOMIC DNA]</scope>
    <source>
        <strain evidence="2">RMSCC 3703</strain>
    </source>
</reference>
<organism evidence="1 2">
    <name type="scientific">Coccidioides immitis RMSCC 3703</name>
    <dbReference type="NCBI Taxonomy" id="454286"/>
    <lineage>
        <taxon>Eukaryota</taxon>
        <taxon>Fungi</taxon>
        <taxon>Dikarya</taxon>
        <taxon>Ascomycota</taxon>
        <taxon>Pezizomycotina</taxon>
        <taxon>Eurotiomycetes</taxon>
        <taxon>Eurotiomycetidae</taxon>
        <taxon>Onygenales</taxon>
        <taxon>Onygenaceae</taxon>
        <taxon>Coccidioides</taxon>
    </lineage>
</organism>